<evidence type="ECO:0000313" key="1">
    <source>
        <dbReference type="EMBL" id="KAH9323985.1"/>
    </source>
</evidence>
<gene>
    <name evidence="1" type="ORF">KI387_043926</name>
</gene>
<dbReference type="Proteomes" id="UP000824469">
    <property type="component" value="Unassembled WGS sequence"/>
</dbReference>
<proteinExistence type="predicted"/>
<evidence type="ECO:0000313" key="2">
    <source>
        <dbReference type="Proteomes" id="UP000824469"/>
    </source>
</evidence>
<reference evidence="1 2" key="1">
    <citation type="journal article" date="2021" name="Nat. Plants">
        <title>The Taxus genome provides insights into paclitaxel biosynthesis.</title>
        <authorList>
            <person name="Xiong X."/>
            <person name="Gou J."/>
            <person name="Liao Q."/>
            <person name="Li Y."/>
            <person name="Zhou Q."/>
            <person name="Bi G."/>
            <person name="Li C."/>
            <person name="Du R."/>
            <person name="Wang X."/>
            <person name="Sun T."/>
            <person name="Guo L."/>
            <person name="Liang H."/>
            <person name="Lu P."/>
            <person name="Wu Y."/>
            <person name="Zhang Z."/>
            <person name="Ro D.K."/>
            <person name="Shang Y."/>
            <person name="Huang S."/>
            <person name="Yan J."/>
        </authorList>
    </citation>
    <scope>NUCLEOTIDE SEQUENCE [LARGE SCALE GENOMIC DNA]</scope>
    <source>
        <strain evidence="1">Ta-2019</strain>
    </source>
</reference>
<protein>
    <submittedName>
        <fullName evidence="1">Uncharacterized protein</fullName>
    </submittedName>
</protein>
<feature type="non-terminal residue" evidence="1">
    <location>
        <position position="87"/>
    </location>
</feature>
<feature type="non-terminal residue" evidence="1">
    <location>
        <position position="1"/>
    </location>
</feature>
<dbReference type="EMBL" id="JAHRHJ020000003">
    <property type="protein sequence ID" value="KAH9323985.1"/>
    <property type="molecule type" value="Genomic_DNA"/>
</dbReference>
<sequence>LEVHFDEVDETSPKLLEHDCLEKEIGNMVYMIDDEEVEKLDIDHSEGTCEVLKSVDEKVCTYHESMKMRKLNIGMDAEPKRPKLEIT</sequence>
<name>A0AA38GNC4_TAXCH</name>
<comment type="caution">
    <text evidence="1">The sequence shown here is derived from an EMBL/GenBank/DDBJ whole genome shotgun (WGS) entry which is preliminary data.</text>
</comment>
<accession>A0AA38GNC4</accession>
<keyword evidence="2" id="KW-1185">Reference proteome</keyword>
<organism evidence="1 2">
    <name type="scientific">Taxus chinensis</name>
    <name type="common">Chinese yew</name>
    <name type="synonym">Taxus wallichiana var. chinensis</name>
    <dbReference type="NCBI Taxonomy" id="29808"/>
    <lineage>
        <taxon>Eukaryota</taxon>
        <taxon>Viridiplantae</taxon>
        <taxon>Streptophyta</taxon>
        <taxon>Embryophyta</taxon>
        <taxon>Tracheophyta</taxon>
        <taxon>Spermatophyta</taxon>
        <taxon>Pinopsida</taxon>
        <taxon>Pinidae</taxon>
        <taxon>Conifers II</taxon>
        <taxon>Cupressales</taxon>
        <taxon>Taxaceae</taxon>
        <taxon>Taxus</taxon>
    </lineage>
</organism>
<dbReference type="AlphaFoldDB" id="A0AA38GNC4"/>